<sequence length="107" mass="12187">MKINDAMLHLNNSSKIGNTIENTKTPEDPEKLMEVCREFESLFLDMMLKQMRKTVPDGGLVEKSFAREMYESMQDEEIAKDMAKGGGIGLAQELYNQLSRTTRNPVK</sequence>
<accession>A0A1H9ZQ07</accession>
<dbReference type="Pfam" id="PF10135">
    <property type="entry name" value="Rod-binding"/>
    <property type="match status" value="1"/>
</dbReference>
<dbReference type="Proteomes" id="UP000199568">
    <property type="component" value="Unassembled WGS sequence"/>
</dbReference>
<keyword evidence="2" id="KW-0969">Cilium</keyword>
<organism evidence="2 3">
    <name type="scientific">Natronincola peptidivorans</name>
    <dbReference type="NCBI Taxonomy" id="426128"/>
    <lineage>
        <taxon>Bacteria</taxon>
        <taxon>Bacillati</taxon>
        <taxon>Bacillota</taxon>
        <taxon>Clostridia</taxon>
        <taxon>Peptostreptococcales</taxon>
        <taxon>Natronincolaceae</taxon>
        <taxon>Natronincola</taxon>
    </lineage>
</organism>
<keyword evidence="3" id="KW-1185">Reference proteome</keyword>
<dbReference type="InterPro" id="IPR019301">
    <property type="entry name" value="Flagellar_prot_FlgJ_N"/>
</dbReference>
<protein>
    <submittedName>
        <fullName evidence="2">Flagellar protein FlgJ</fullName>
    </submittedName>
</protein>
<evidence type="ECO:0000313" key="2">
    <source>
        <dbReference type="EMBL" id="SES83727.1"/>
    </source>
</evidence>
<keyword evidence="2" id="KW-0282">Flagellum</keyword>
<reference evidence="2 3" key="1">
    <citation type="submission" date="2016-10" db="EMBL/GenBank/DDBJ databases">
        <authorList>
            <person name="de Groot N.N."/>
        </authorList>
    </citation>
    <scope>NUCLEOTIDE SEQUENCE [LARGE SCALE GENOMIC DNA]</scope>
    <source>
        <strain evidence="2 3">DSM 18979</strain>
    </source>
</reference>
<dbReference type="OrthoDB" id="9796740at2"/>
<proteinExistence type="predicted"/>
<name>A0A1H9ZQ07_9FIRM</name>
<gene>
    <name evidence="2" type="ORF">SAMN05660297_00669</name>
</gene>
<dbReference type="EMBL" id="FOHU01000002">
    <property type="protein sequence ID" value="SES83727.1"/>
    <property type="molecule type" value="Genomic_DNA"/>
</dbReference>
<dbReference type="AlphaFoldDB" id="A0A1H9ZQ07"/>
<dbReference type="PRINTS" id="PR01002">
    <property type="entry name" value="FLGFLGJ"/>
</dbReference>
<dbReference type="STRING" id="426128.SAMN05660297_00669"/>
<dbReference type="RefSeq" id="WP_090439302.1">
    <property type="nucleotide sequence ID" value="NZ_FOHU01000002.1"/>
</dbReference>
<evidence type="ECO:0000259" key="1">
    <source>
        <dbReference type="Pfam" id="PF10135"/>
    </source>
</evidence>
<keyword evidence="2" id="KW-0966">Cell projection</keyword>
<feature type="domain" description="Flagellar protein FlgJ N-terminal" evidence="1">
    <location>
        <begin position="49"/>
        <end position="97"/>
    </location>
</feature>
<evidence type="ECO:0000313" key="3">
    <source>
        <dbReference type="Proteomes" id="UP000199568"/>
    </source>
</evidence>